<gene>
    <name evidence="3" type="ORF">JTBM06_V1_610003</name>
</gene>
<dbReference type="InterPro" id="IPR037401">
    <property type="entry name" value="SnoaL-like"/>
</dbReference>
<proteinExistence type="predicted"/>
<feature type="signal peptide" evidence="1">
    <location>
        <begin position="1"/>
        <end position="28"/>
    </location>
</feature>
<feature type="chain" id="PRO_5027798360" description="SnoaL-like domain-containing protein" evidence="1">
    <location>
        <begin position="29"/>
        <end position="161"/>
    </location>
</feature>
<sequence length="161" mass="17365">MLNLERGSRLTTLIVVLAGLIFAPHAFADDEDDVLAVIQQYGDLEGNLDAQAKMMREDRVFITGGVRQTDEAKNMAIQMAARQAAEAVNGGKTKFMTVIEGPVVRVYGNVAIASFVRVFNTFPHNQPPNPPGNPAWVTLVLVKEGGKWGIAHTHQSPAGGN</sequence>
<evidence type="ECO:0000256" key="1">
    <source>
        <dbReference type="SAM" id="SignalP"/>
    </source>
</evidence>
<dbReference type="EMBL" id="LR633967">
    <property type="protein sequence ID" value="VUX56323.1"/>
    <property type="molecule type" value="Genomic_DNA"/>
</dbReference>
<keyword evidence="1" id="KW-0732">Signal</keyword>
<evidence type="ECO:0000313" key="3">
    <source>
        <dbReference type="EMBL" id="VUX56323.1"/>
    </source>
</evidence>
<dbReference type="InterPro" id="IPR032710">
    <property type="entry name" value="NTF2-like_dom_sf"/>
</dbReference>
<evidence type="ECO:0000259" key="2">
    <source>
        <dbReference type="Pfam" id="PF13474"/>
    </source>
</evidence>
<accession>A0A7D9D3G1</accession>
<feature type="domain" description="SnoaL-like" evidence="2">
    <location>
        <begin position="45"/>
        <end position="157"/>
    </location>
</feature>
<organism evidence="3">
    <name type="scientific">uncultured Woeseiaceae bacterium</name>
    <dbReference type="NCBI Taxonomy" id="1983305"/>
    <lineage>
        <taxon>Bacteria</taxon>
        <taxon>Pseudomonadati</taxon>
        <taxon>Pseudomonadota</taxon>
        <taxon>Gammaproteobacteria</taxon>
        <taxon>Woeseiales</taxon>
        <taxon>Woeseiaceae</taxon>
        <taxon>environmental samples</taxon>
    </lineage>
</organism>
<dbReference type="SUPFAM" id="SSF54427">
    <property type="entry name" value="NTF2-like"/>
    <property type="match status" value="1"/>
</dbReference>
<dbReference type="AlphaFoldDB" id="A0A7D9D3G1"/>
<reference evidence="3" key="1">
    <citation type="submission" date="2019-07" db="EMBL/GenBank/DDBJ databases">
        <authorList>
            <person name="Weber M."/>
            <person name="Kostadinov I."/>
            <person name="Kostadinov D I."/>
        </authorList>
    </citation>
    <scope>NUCLEOTIDE SEQUENCE</scope>
    <source>
        <strain evidence="3">Gfbio:sag-sample-m06:053724c1-46a9-4a36-b237-ea2bf867836b</strain>
    </source>
</reference>
<protein>
    <recommendedName>
        <fullName evidence="2">SnoaL-like domain-containing protein</fullName>
    </recommendedName>
</protein>
<dbReference type="Gene3D" id="3.10.450.50">
    <property type="match status" value="1"/>
</dbReference>
<name>A0A7D9D3G1_9GAMM</name>
<dbReference type="Pfam" id="PF13474">
    <property type="entry name" value="SnoaL_3"/>
    <property type="match status" value="1"/>
</dbReference>